<comment type="subcellular location">
    <subcellularLocation>
        <location evidence="3">Cytoplasm</location>
    </subcellularLocation>
</comment>
<keyword evidence="3" id="KW-0411">Iron-sulfur</keyword>
<dbReference type="InterPro" id="IPR010723">
    <property type="entry name" value="HemN_C"/>
</dbReference>
<dbReference type="Pfam" id="PF04055">
    <property type="entry name" value="Radical_SAM"/>
    <property type="match status" value="1"/>
</dbReference>
<keyword evidence="3" id="KW-0004">4Fe-4S</keyword>
<keyword evidence="3" id="KW-0408">Iron</keyword>
<evidence type="ECO:0000313" key="6">
    <source>
        <dbReference type="Proteomes" id="UP000005439"/>
    </source>
</evidence>
<protein>
    <recommendedName>
        <fullName evidence="2 3">Heme chaperone HemW</fullName>
    </recommendedName>
</protein>
<sequence>MRPDNLDLVPDDGFGVYVHIPFCQARCTYCDFNTVTGMGPQEHEAYTRALLREWADESLPVGRLVSIYFGGGTPSLVDPRHLAAVIAAIRERTGIETDAVEITVEVNPGTVDSERLARLRAAGVNRLSIGVQAWQNHHLEALNRVHTREDVVTTVALARAQGFTNLNCDAIYGLPGQTPDEWHETVDALIGLQVEHLSLYQLTVEPGTPLARGLEHKRVVLPPEDWVWDMADWAQARLAKAGFDAYEISNYARPGYHSRHNALYWYVNPYLALGAGAHAFNGRRRWWNVRAIPRYVASVLAGEDPTTGEEWVSAEEEMREVVWLGLRLSQGVGRERFYRRFHQPLWETFRGIWDRLQQRGLVESTDEAIRLTPRGRDVWNQVSQEFLDAKLESG</sequence>
<comment type="function">
    <text evidence="3">Probably acts as a heme chaperone, transferring heme to an unknown acceptor. Binds one molecule of heme per monomer, possibly covalently. Binds 1 [4Fe-4S] cluster. The cluster is coordinated with 3 cysteines and an exchangeable S-adenosyl-L-methionine.</text>
</comment>
<evidence type="ECO:0000256" key="3">
    <source>
        <dbReference type="RuleBase" id="RU364116"/>
    </source>
</evidence>
<dbReference type="Gene3D" id="3.80.30.20">
    <property type="entry name" value="tm_1862 like domain"/>
    <property type="match status" value="1"/>
</dbReference>
<dbReference type="AlphaFoldDB" id="G8TZS3"/>
<organism evidence="5 6">
    <name type="scientific">Sulfobacillus acidophilus (strain ATCC 700253 / DSM 10332 / NAL)</name>
    <dbReference type="NCBI Taxonomy" id="679936"/>
    <lineage>
        <taxon>Bacteria</taxon>
        <taxon>Bacillati</taxon>
        <taxon>Bacillota</taxon>
        <taxon>Clostridia</taxon>
        <taxon>Eubacteriales</taxon>
        <taxon>Clostridiales Family XVII. Incertae Sedis</taxon>
        <taxon>Sulfobacillus</taxon>
    </lineage>
</organism>
<dbReference type="GO" id="GO:0006779">
    <property type="term" value="P:porphyrin-containing compound biosynthetic process"/>
    <property type="evidence" value="ECO:0007669"/>
    <property type="project" value="InterPro"/>
</dbReference>
<dbReference type="SFLD" id="SFLDS00029">
    <property type="entry name" value="Radical_SAM"/>
    <property type="match status" value="1"/>
</dbReference>
<dbReference type="SMART" id="SM00729">
    <property type="entry name" value="Elp3"/>
    <property type="match status" value="1"/>
</dbReference>
<comment type="similarity">
    <text evidence="1">Belongs to the anaerobic coproporphyrinogen-III oxidase family. HemW subfamily.</text>
</comment>
<dbReference type="EMBL" id="CP003179">
    <property type="protein sequence ID" value="AEW06403.1"/>
    <property type="molecule type" value="Genomic_DNA"/>
</dbReference>
<dbReference type="SFLD" id="SFLDG01082">
    <property type="entry name" value="B12-binding_domain_containing"/>
    <property type="match status" value="1"/>
</dbReference>
<dbReference type="InterPro" id="IPR007197">
    <property type="entry name" value="rSAM"/>
</dbReference>
<dbReference type="SUPFAM" id="SSF102114">
    <property type="entry name" value="Radical SAM enzymes"/>
    <property type="match status" value="1"/>
</dbReference>
<evidence type="ECO:0000256" key="1">
    <source>
        <dbReference type="ARBA" id="ARBA00006100"/>
    </source>
</evidence>
<keyword evidence="3" id="KW-0349">Heme</keyword>
<dbReference type="GO" id="GO:0051539">
    <property type="term" value="F:4 iron, 4 sulfur cluster binding"/>
    <property type="evidence" value="ECO:0007669"/>
    <property type="project" value="UniProtKB-UniRule"/>
</dbReference>
<dbReference type="CDD" id="cd01335">
    <property type="entry name" value="Radical_SAM"/>
    <property type="match status" value="1"/>
</dbReference>
<dbReference type="Proteomes" id="UP000005439">
    <property type="component" value="Chromosome"/>
</dbReference>
<dbReference type="KEGG" id="sap:Sulac_2942"/>
<dbReference type="HOGENOM" id="CLU_027579_1_1_9"/>
<accession>G8TZS3</accession>
<keyword evidence="6" id="KW-1185">Reference proteome</keyword>
<dbReference type="SFLD" id="SFLDG01065">
    <property type="entry name" value="anaerobic_coproporphyrinogen-I"/>
    <property type="match status" value="1"/>
</dbReference>
<dbReference type="InterPro" id="IPR034505">
    <property type="entry name" value="Coproporphyrinogen-III_oxidase"/>
</dbReference>
<evidence type="ECO:0000259" key="4">
    <source>
        <dbReference type="PROSITE" id="PS51918"/>
    </source>
</evidence>
<dbReference type="PANTHER" id="PTHR13932">
    <property type="entry name" value="COPROPORPHYRINIGEN III OXIDASE"/>
    <property type="match status" value="1"/>
</dbReference>
<keyword evidence="3" id="KW-0963">Cytoplasm</keyword>
<dbReference type="STRING" id="679936.Sulac_2942"/>
<dbReference type="InterPro" id="IPR023404">
    <property type="entry name" value="rSAM_horseshoe"/>
</dbReference>
<feature type="domain" description="Radical SAM core" evidence="4">
    <location>
        <begin position="8"/>
        <end position="244"/>
    </location>
</feature>
<reference evidence="5 6" key="2">
    <citation type="journal article" date="2012" name="Stand. Genomic Sci.">
        <title>Complete genome sequence of the moderately thermophilic mineral-sulfide-oxidizing firmicute Sulfobacillus acidophilus type strain (NAL(T)).</title>
        <authorList>
            <person name="Anderson I."/>
            <person name="Chertkov O."/>
            <person name="Chen A."/>
            <person name="Saunders E."/>
            <person name="Lapidus A."/>
            <person name="Nolan M."/>
            <person name="Lucas S."/>
            <person name="Hammon N."/>
            <person name="Deshpande S."/>
            <person name="Cheng J.F."/>
            <person name="Han C."/>
            <person name="Tapia R."/>
            <person name="Goodwin L.A."/>
            <person name="Pitluck S."/>
            <person name="Liolios K."/>
            <person name="Pagani I."/>
            <person name="Ivanova N."/>
            <person name="Mikhailova N."/>
            <person name="Pati A."/>
            <person name="Palaniappan K."/>
            <person name="Land M."/>
            <person name="Pan C."/>
            <person name="Rohde M."/>
            <person name="Pukall R."/>
            <person name="Goker M."/>
            <person name="Detter J.C."/>
            <person name="Woyke T."/>
            <person name="Bristow J."/>
            <person name="Eisen J.A."/>
            <person name="Markowitz V."/>
            <person name="Hugenholtz P."/>
            <person name="Kyrpides N.C."/>
            <person name="Klenk H.P."/>
            <person name="Mavromatis K."/>
        </authorList>
    </citation>
    <scope>NUCLEOTIDE SEQUENCE [LARGE SCALE GENOMIC DNA]</scope>
    <source>
        <strain evidence="6">ATCC 700253 / DSM 10332 / NAL</strain>
    </source>
</reference>
<dbReference type="SFLD" id="SFLDF00288">
    <property type="entry name" value="HemN-like__clustered_with_nucl"/>
    <property type="match status" value="1"/>
</dbReference>
<dbReference type="InterPro" id="IPR058240">
    <property type="entry name" value="rSAM_sf"/>
</dbReference>
<dbReference type="NCBIfam" id="TIGR00539">
    <property type="entry name" value="hemN_rel"/>
    <property type="match status" value="1"/>
</dbReference>
<name>G8TZS3_SULAD</name>
<evidence type="ECO:0000313" key="5">
    <source>
        <dbReference type="EMBL" id="AEW06403.1"/>
    </source>
</evidence>
<gene>
    <name evidence="5" type="ordered locus">Sulac_2942</name>
</gene>
<keyword evidence="3" id="KW-0949">S-adenosyl-L-methionine</keyword>
<dbReference type="GO" id="GO:0004109">
    <property type="term" value="F:coproporphyrinogen oxidase activity"/>
    <property type="evidence" value="ECO:0007669"/>
    <property type="project" value="InterPro"/>
</dbReference>
<reference evidence="6" key="1">
    <citation type="submission" date="2011-12" db="EMBL/GenBank/DDBJ databases">
        <title>The complete genome of chromosome of Sulfobacillus acidophilus DSM 10332.</title>
        <authorList>
            <person name="Lucas S."/>
            <person name="Han J."/>
            <person name="Lapidus A."/>
            <person name="Bruce D."/>
            <person name="Goodwin L."/>
            <person name="Pitluck S."/>
            <person name="Peters L."/>
            <person name="Kyrpides N."/>
            <person name="Mavromatis K."/>
            <person name="Ivanova N."/>
            <person name="Mikhailova N."/>
            <person name="Chertkov O."/>
            <person name="Saunders E."/>
            <person name="Detter J.C."/>
            <person name="Tapia R."/>
            <person name="Han C."/>
            <person name="Land M."/>
            <person name="Hauser L."/>
            <person name="Markowitz V."/>
            <person name="Cheng J.-F."/>
            <person name="Hugenholtz P."/>
            <person name="Woyke T."/>
            <person name="Wu D."/>
            <person name="Pukall R."/>
            <person name="Gehrich-Schroeter G."/>
            <person name="Schneider S."/>
            <person name="Klenk H.-P."/>
            <person name="Eisen J.A."/>
        </authorList>
    </citation>
    <scope>NUCLEOTIDE SEQUENCE [LARGE SCALE GENOMIC DNA]</scope>
    <source>
        <strain evidence="6">ATCC 700253 / DSM 10332 / NAL</strain>
    </source>
</reference>
<keyword evidence="5" id="KW-0560">Oxidoreductase</keyword>
<dbReference type="SFLD" id="SFLDF00562">
    <property type="entry name" value="HemN-like__clustered_with_heat"/>
    <property type="match status" value="1"/>
</dbReference>
<evidence type="ECO:0000256" key="2">
    <source>
        <dbReference type="ARBA" id="ARBA00017228"/>
    </source>
</evidence>
<dbReference type="PANTHER" id="PTHR13932:SF5">
    <property type="entry name" value="RADICAL S-ADENOSYL METHIONINE DOMAIN-CONTAINING PROTEIN 1, MITOCHONDRIAL"/>
    <property type="match status" value="1"/>
</dbReference>
<dbReference type="GO" id="GO:0005737">
    <property type="term" value="C:cytoplasm"/>
    <property type="evidence" value="ECO:0007669"/>
    <property type="project" value="UniProtKB-SubCell"/>
</dbReference>
<dbReference type="PROSITE" id="PS51918">
    <property type="entry name" value="RADICAL_SAM"/>
    <property type="match status" value="1"/>
</dbReference>
<dbReference type="PATRIC" id="fig|679936.5.peg.3034"/>
<keyword evidence="3" id="KW-0143">Chaperone</keyword>
<proteinExistence type="inferred from homology"/>
<dbReference type="GO" id="GO:0046872">
    <property type="term" value="F:metal ion binding"/>
    <property type="evidence" value="ECO:0007669"/>
    <property type="project" value="UniProtKB-UniRule"/>
</dbReference>
<dbReference type="InterPro" id="IPR006638">
    <property type="entry name" value="Elp3/MiaA/NifB-like_rSAM"/>
</dbReference>
<dbReference type="InterPro" id="IPR004559">
    <property type="entry name" value="HemW-like"/>
</dbReference>
<keyword evidence="3" id="KW-0479">Metal-binding</keyword>
<dbReference type="Pfam" id="PF06969">
    <property type="entry name" value="HemN_C"/>
    <property type="match status" value="1"/>
</dbReference>